<dbReference type="Pfam" id="PF13413">
    <property type="entry name" value="HTH_25"/>
    <property type="match status" value="1"/>
</dbReference>
<dbReference type="PANTHER" id="PTHR34475">
    <property type="match status" value="1"/>
</dbReference>
<evidence type="ECO:0000256" key="1">
    <source>
        <dbReference type="SAM" id="MobiDB-lite"/>
    </source>
</evidence>
<dbReference type="RefSeq" id="WP_106682747.1">
    <property type="nucleotide sequence ID" value="NZ_CP027667.1"/>
</dbReference>
<proteinExistence type="predicted"/>
<reference evidence="4 5" key="1">
    <citation type="submission" date="2018-03" db="EMBL/GenBank/DDBJ databases">
        <title>Genome sequencing of Melaminivora sp.</title>
        <authorList>
            <person name="Kim S.-J."/>
            <person name="Heo J."/>
            <person name="Ahn J.-H."/>
            <person name="Kwon S.-W."/>
        </authorList>
    </citation>
    <scope>NUCLEOTIDE SEQUENCE [LARGE SCALE GENOMIC DNA]</scope>
    <source>
        <strain evidence="4 5">SC2-9</strain>
    </source>
</reference>
<dbReference type="Gene3D" id="1.10.260.40">
    <property type="entry name" value="lambda repressor-like DNA-binding domains"/>
    <property type="match status" value="1"/>
</dbReference>
<organism evidence="4 5">
    <name type="scientific">Melaminivora suipulveris</name>
    <dbReference type="NCBI Taxonomy" id="2109913"/>
    <lineage>
        <taxon>Bacteria</taxon>
        <taxon>Pseudomonadati</taxon>
        <taxon>Pseudomonadota</taxon>
        <taxon>Betaproteobacteria</taxon>
        <taxon>Burkholderiales</taxon>
        <taxon>Comamonadaceae</taxon>
        <taxon>Melaminivora</taxon>
    </lineage>
</organism>
<protein>
    <submittedName>
        <fullName evidence="4">DUF4115 domain-containing protein</fullName>
    </submittedName>
</protein>
<keyword evidence="2" id="KW-1133">Transmembrane helix</keyword>
<feature type="region of interest" description="Disordered" evidence="1">
    <location>
        <begin position="189"/>
        <end position="225"/>
    </location>
</feature>
<name>A0A2R3Q9G1_9BURK</name>
<evidence type="ECO:0000313" key="5">
    <source>
        <dbReference type="Proteomes" id="UP000237925"/>
    </source>
</evidence>
<dbReference type="PANTHER" id="PTHR34475:SF1">
    <property type="entry name" value="CYTOSKELETON PROTEIN RODZ"/>
    <property type="match status" value="1"/>
</dbReference>
<dbReference type="KEGG" id="mela:C6568_02625"/>
<feature type="compositionally biased region" description="Low complexity" evidence="1">
    <location>
        <begin position="190"/>
        <end position="211"/>
    </location>
</feature>
<feature type="transmembrane region" description="Helical" evidence="2">
    <location>
        <begin position="126"/>
        <end position="146"/>
    </location>
</feature>
<feature type="domain" description="Cytoskeleton protein RodZ-like C-terminal" evidence="3">
    <location>
        <begin position="237"/>
        <end position="307"/>
    </location>
</feature>
<sequence>MSDSSSAPQAGEDQPGGVTAGQLLMQMRQAAGMHIAALATTLKVPVERLEALEADDYDAFNDKVFMRALAASACRVLKHDPAAVLTLLPGSRPAPLRIDKGINASFKDAAPRGSFSGAAEPPRSRLLGVVVALLLVGALAIVLWPAGLSLDSLIARGSSDAPAAVQQPISGGTASGGTAEALVAAPMPGDTAAADTSTPDPATADSAAQPAVAPPPVAAAPATSASAAAPESDAVLVLRASAPSWVQVRSGGAVVLQKTLAAGESAPVPGQGPWSLVIGKADVTEVIVRGQALDLKALARDNVARFEVK</sequence>
<keyword evidence="2" id="KW-0812">Transmembrane</keyword>
<dbReference type="InterPro" id="IPR050400">
    <property type="entry name" value="Bact_Cytoskel_RodZ"/>
</dbReference>
<dbReference type="EMBL" id="CP027667">
    <property type="protein sequence ID" value="AVO48267.1"/>
    <property type="molecule type" value="Genomic_DNA"/>
</dbReference>
<dbReference type="OrthoDB" id="5293433at2"/>
<dbReference type="GO" id="GO:0003677">
    <property type="term" value="F:DNA binding"/>
    <property type="evidence" value="ECO:0007669"/>
    <property type="project" value="InterPro"/>
</dbReference>
<keyword evidence="5" id="KW-1185">Reference proteome</keyword>
<dbReference type="InterPro" id="IPR025194">
    <property type="entry name" value="RodZ-like_C"/>
</dbReference>
<evidence type="ECO:0000313" key="4">
    <source>
        <dbReference type="EMBL" id="AVO48267.1"/>
    </source>
</evidence>
<dbReference type="AlphaFoldDB" id="A0A2R3Q9G1"/>
<keyword evidence="2" id="KW-0472">Membrane</keyword>
<evidence type="ECO:0000259" key="3">
    <source>
        <dbReference type="Pfam" id="PF13464"/>
    </source>
</evidence>
<dbReference type="Pfam" id="PF13464">
    <property type="entry name" value="RodZ_C"/>
    <property type="match status" value="1"/>
</dbReference>
<gene>
    <name evidence="4" type="ORF">C6568_02625</name>
</gene>
<evidence type="ECO:0000256" key="2">
    <source>
        <dbReference type="SAM" id="Phobius"/>
    </source>
</evidence>
<dbReference type="InterPro" id="IPR010982">
    <property type="entry name" value="Lambda_DNA-bd_dom_sf"/>
</dbReference>
<accession>A0A2R3Q9G1</accession>
<dbReference type="Proteomes" id="UP000237925">
    <property type="component" value="Chromosome"/>
</dbReference>